<dbReference type="PANTHER" id="PTHR28242:SF52">
    <property type="entry name" value="PHOSPHORELAY INTERMEDIATE PROTEIN YPD1"/>
    <property type="match status" value="1"/>
</dbReference>
<dbReference type="InterPro" id="IPR045871">
    <property type="entry name" value="AHP1-5/YPD1"/>
</dbReference>
<dbReference type="GO" id="GO:0005737">
    <property type="term" value="C:cytoplasm"/>
    <property type="evidence" value="ECO:0007669"/>
    <property type="project" value="TreeGrafter"/>
</dbReference>
<evidence type="ECO:0000256" key="2">
    <source>
        <dbReference type="PROSITE-ProRule" id="PRU00110"/>
    </source>
</evidence>
<dbReference type="Pfam" id="PF01627">
    <property type="entry name" value="Hpt"/>
    <property type="match status" value="1"/>
</dbReference>
<sequence length="116" mass="13047">MSEVHLDDAALNALRDVMAEEYPLLLETFISDSEERLRSLREALANADSQALRHAAHSFKGSCGNMGAQILAGLCKQLEESARQTDLPHAEALVEQVEREFAIVRILLKQQRHPRR</sequence>
<feature type="domain" description="HPt" evidence="3">
    <location>
        <begin position="18"/>
        <end position="116"/>
    </location>
</feature>
<dbReference type="InterPro" id="IPR008207">
    <property type="entry name" value="Sig_transdc_His_kin_Hpt_dom"/>
</dbReference>
<dbReference type="GO" id="GO:0009927">
    <property type="term" value="F:histidine phosphotransfer kinase activity"/>
    <property type="evidence" value="ECO:0007669"/>
    <property type="project" value="InterPro"/>
</dbReference>
<accession>A0A1G8GCJ8</accession>
<evidence type="ECO:0000313" key="5">
    <source>
        <dbReference type="Proteomes" id="UP000199636"/>
    </source>
</evidence>
<reference evidence="5" key="1">
    <citation type="submission" date="2016-10" db="EMBL/GenBank/DDBJ databases">
        <authorList>
            <person name="Varghese N."/>
            <person name="Submissions S."/>
        </authorList>
    </citation>
    <scope>NUCLEOTIDE SEQUENCE [LARGE SCALE GENOMIC DNA]</scope>
    <source>
        <strain evidence="5">CCM 7469</strain>
    </source>
</reference>
<feature type="modified residue" description="Phosphohistidine" evidence="2">
    <location>
        <position position="57"/>
    </location>
</feature>
<dbReference type="OrthoDB" id="9131849at2"/>
<evidence type="ECO:0000313" key="4">
    <source>
        <dbReference type="EMBL" id="SDH92099.1"/>
    </source>
</evidence>
<keyword evidence="1" id="KW-0902">Two-component regulatory system</keyword>
<gene>
    <name evidence="4" type="ORF">SAMN05216272_104163</name>
</gene>
<proteinExistence type="predicted"/>
<protein>
    <submittedName>
        <fullName evidence="4">HPt (Histidine-containing phosphotransfer) domain-containing protein</fullName>
    </submittedName>
</protein>
<evidence type="ECO:0000259" key="3">
    <source>
        <dbReference type="PROSITE" id="PS50894"/>
    </source>
</evidence>
<dbReference type="InterPro" id="IPR036641">
    <property type="entry name" value="HPT_dom_sf"/>
</dbReference>
<dbReference type="Proteomes" id="UP000199636">
    <property type="component" value="Unassembled WGS sequence"/>
</dbReference>
<dbReference type="AlphaFoldDB" id="A0A1G8GCJ8"/>
<dbReference type="SMART" id="SM00073">
    <property type="entry name" value="HPT"/>
    <property type="match status" value="1"/>
</dbReference>
<dbReference type="SUPFAM" id="SSF47226">
    <property type="entry name" value="Histidine-containing phosphotransfer domain, HPT domain"/>
    <property type="match status" value="1"/>
</dbReference>
<dbReference type="Gene3D" id="1.20.120.160">
    <property type="entry name" value="HPT domain"/>
    <property type="match status" value="1"/>
</dbReference>
<name>A0A1G8GCJ8_9PSED</name>
<dbReference type="GO" id="GO:0000160">
    <property type="term" value="P:phosphorelay signal transduction system"/>
    <property type="evidence" value="ECO:0007669"/>
    <property type="project" value="UniProtKB-KW"/>
</dbReference>
<dbReference type="PANTHER" id="PTHR28242">
    <property type="entry name" value="PHOSPHORELAY INTERMEDIATE PROTEIN YPD1"/>
    <property type="match status" value="1"/>
</dbReference>
<organism evidence="4 5">
    <name type="scientific">Pseudomonas panipatensis</name>
    <dbReference type="NCBI Taxonomy" id="428992"/>
    <lineage>
        <taxon>Bacteria</taxon>
        <taxon>Pseudomonadati</taxon>
        <taxon>Pseudomonadota</taxon>
        <taxon>Gammaproteobacteria</taxon>
        <taxon>Pseudomonadales</taxon>
        <taxon>Pseudomonadaceae</taxon>
        <taxon>Pseudomonas</taxon>
    </lineage>
</organism>
<dbReference type="EMBL" id="FNDS01000004">
    <property type="protein sequence ID" value="SDH92099.1"/>
    <property type="molecule type" value="Genomic_DNA"/>
</dbReference>
<dbReference type="PROSITE" id="PS50894">
    <property type="entry name" value="HPT"/>
    <property type="match status" value="1"/>
</dbReference>
<evidence type="ECO:0000256" key="1">
    <source>
        <dbReference type="ARBA" id="ARBA00023012"/>
    </source>
</evidence>
<dbReference type="RefSeq" id="WP_090262595.1">
    <property type="nucleotide sequence ID" value="NZ_FNDS01000004.1"/>
</dbReference>
<dbReference type="CDD" id="cd00088">
    <property type="entry name" value="HPT"/>
    <property type="match status" value="1"/>
</dbReference>
<keyword evidence="5" id="KW-1185">Reference proteome</keyword>
<keyword evidence="2" id="KW-0597">Phosphoprotein</keyword>
<dbReference type="GO" id="GO:0043424">
    <property type="term" value="F:protein histidine kinase binding"/>
    <property type="evidence" value="ECO:0007669"/>
    <property type="project" value="InterPro"/>
</dbReference>
<dbReference type="STRING" id="428992.SAMN05216272_104163"/>